<evidence type="ECO:0000313" key="3">
    <source>
        <dbReference type="EMBL" id="KAF2075308.1"/>
    </source>
</evidence>
<sequence length="244" mass="27322">MNVETKDDNTIQDQRFNVLSELFDPLLALGSPSKVKLPNPNIRPLDNIHKARILLPPNDENYLQIKPKLKPLPNNSISSSSSSVNSSNTNSNTIKPVSPPLPPPKTTTTTTTTATTTNTPTPAPPQENKNQQYKVLKNISSKFTDGPLNVLKKALEMKKRIKIIIRGVKSIRGYCVGYIVAFDKHWNIILRDVEEEYTIVQYIDNNIPAASIDEKPTTKVYKQIKKHYGQLFIKGDTIVSVYAI</sequence>
<name>A0A8J4PWH5_9MYCE</name>
<organism evidence="3 4">
    <name type="scientific">Polysphondylium violaceum</name>
    <dbReference type="NCBI Taxonomy" id="133409"/>
    <lineage>
        <taxon>Eukaryota</taxon>
        <taxon>Amoebozoa</taxon>
        <taxon>Evosea</taxon>
        <taxon>Eumycetozoa</taxon>
        <taxon>Dictyostelia</taxon>
        <taxon>Dictyosteliales</taxon>
        <taxon>Dictyosteliaceae</taxon>
        <taxon>Polysphondylium</taxon>
    </lineage>
</organism>
<gene>
    <name evidence="3" type="ORF">CYY_003385</name>
</gene>
<dbReference type="SUPFAM" id="SSF50182">
    <property type="entry name" value="Sm-like ribonucleoproteins"/>
    <property type="match status" value="1"/>
</dbReference>
<dbReference type="SMART" id="SM00651">
    <property type="entry name" value="Sm"/>
    <property type="match status" value="1"/>
</dbReference>
<feature type="domain" description="Sm" evidence="2">
    <location>
        <begin position="150"/>
        <end position="244"/>
    </location>
</feature>
<dbReference type="OrthoDB" id="10002367at2759"/>
<keyword evidence="4" id="KW-1185">Reference proteome</keyword>
<dbReference type="InterPro" id="IPR047575">
    <property type="entry name" value="Sm"/>
</dbReference>
<dbReference type="Pfam" id="PF01423">
    <property type="entry name" value="LSM"/>
    <property type="match status" value="1"/>
</dbReference>
<dbReference type="GO" id="GO:0071209">
    <property type="term" value="F:U7 snRNA binding"/>
    <property type="evidence" value="ECO:0007669"/>
    <property type="project" value="InterPro"/>
</dbReference>
<dbReference type="GO" id="GO:0006398">
    <property type="term" value="P:mRNA 3'-end processing by stem-loop binding and cleavage"/>
    <property type="evidence" value="ECO:0007669"/>
    <property type="project" value="TreeGrafter"/>
</dbReference>
<dbReference type="PANTHER" id="PTHR21415">
    <property type="entry name" value="U7 SNRNA-ASSOCIATED SM-LIKE PROTEIN LSM11"/>
    <property type="match status" value="1"/>
</dbReference>
<proteinExistence type="predicted"/>
<dbReference type="AlphaFoldDB" id="A0A8J4PWH5"/>
<evidence type="ECO:0000256" key="1">
    <source>
        <dbReference type="SAM" id="MobiDB-lite"/>
    </source>
</evidence>
<dbReference type="Proteomes" id="UP000695562">
    <property type="component" value="Unassembled WGS sequence"/>
</dbReference>
<comment type="caution">
    <text evidence="3">The sequence shown here is derived from an EMBL/GenBank/DDBJ whole genome shotgun (WGS) entry which is preliminary data.</text>
</comment>
<dbReference type="Gene3D" id="2.30.30.100">
    <property type="match status" value="1"/>
</dbReference>
<feature type="compositionally biased region" description="Low complexity" evidence="1">
    <location>
        <begin position="106"/>
        <end position="120"/>
    </location>
</feature>
<dbReference type="InterPro" id="IPR001163">
    <property type="entry name" value="Sm_dom_euk/arc"/>
</dbReference>
<protein>
    <recommendedName>
        <fullName evidence="2">Sm domain-containing protein</fullName>
    </recommendedName>
</protein>
<accession>A0A8J4PWH5</accession>
<dbReference type="PROSITE" id="PS52002">
    <property type="entry name" value="SM"/>
    <property type="match status" value="1"/>
</dbReference>
<dbReference type="PANTHER" id="PTHR21415:SF1">
    <property type="entry name" value="U7 SNRNA-ASSOCIATED SM-LIKE PROTEIN LSM11"/>
    <property type="match status" value="1"/>
</dbReference>
<dbReference type="GO" id="GO:0005683">
    <property type="term" value="C:U7 snRNP"/>
    <property type="evidence" value="ECO:0007669"/>
    <property type="project" value="TreeGrafter"/>
</dbReference>
<dbReference type="InterPro" id="IPR039267">
    <property type="entry name" value="Lsm11"/>
</dbReference>
<reference evidence="3" key="1">
    <citation type="submission" date="2020-01" db="EMBL/GenBank/DDBJ databases">
        <title>Development of genomics and gene disruption for Polysphondylium violaceum indicates a role for the polyketide synthase stlB in stalk morphogenesis.</title>
        <authorList>
            <person name="Narita B."/>
            <person name="Kawabe Y."/>
            <person name="Kin K."/>
            <person name="Saito T."/>
            <person name="Gibbs R."/>
            <person name="Kuspa A."/>
            <person name="Muzny D."/>
            <person name="Queller D."/>
            <person name="Richards S."/>
            <person name="Strassman J."/>
            <person name="Sucgang R."/>
            <person name="Worley K."/>
            <person name="Schaap P."/>
        </authorList>
    </citation>
    <scope>NUCLEOTIDE SEQUENCE</scope>
    <source>
        <strain evidence="3">QSvi11</strain>
    </source>
</reference>
<dbReference type="InterPro" id="IPR010920">
    <property type="entry name" value="LSM_dom_sf"/>
</dbReference>
<feature type="region of interest" description="Disordered" evidence="1">
    <location>
        <begin position="70"/>
        <end position="130"/>
    </location>
</feature>
<evidence type="ECO:0000313" key="4">
    <source>
        <dbReference type="Proteomes" id="UP000695562"/>
    </source>
</evidence>
<dbReference type="EMBL" id="AJWJ01000105">
    <property type="protein sequence ID" value="KAF2075308.1"/>
    <property type="molecule type" value="Genomic_DNA"/>
</dbReference>
<feature type="compositionally biased region" description="Low complexity" evidence="1">
    <location>
        <begin position="74"/>
        <end position="94"/>
    </location>
</feature>
<evidence type="ECO:0000259" key="2">
    <source>
        <dbReference type="PROSITE" id="PS52002"/>
    </source>
</evidence>